<name>A0ACC2V7K7_9TREE</name>
<sequence length="598" mass="68008">MIHVLWFLFLCGTGLAIPYNELLTLRPLERNKLLGLFEFNVESEPSRLIYYNDLAPAQPKAASHYMYFPHVLGPIIETSNTRELHLRFTQGWWDNEEWGKLPYNGRRSGGTGVEVWAVIEADSYKTAKRDWKKLTSTLSGLFCASLNFIDESITTIPNYHASQKPNQNIHVTHPSHDLYLLRAVLPSEPICTENLTPFLKLLPTRGKAGISTLLDGHKVFDSLWHSMSIDMNTVCEGTDCKLQMTQSVNTVIDVLRSLRRKNEGGIPKPTPGEKLRCDESKTYNVWQCFPLGDPTDVAWSLEEIFGRPILGAAFELVPGSTKINVEVDRENWSVSVIDYQEQKVEPETIDNGLSFDIQEPQPYDVKFSSPDSSKVLTSDSPPIKVARSLTGYSQDRGGLRTHFSNPTTSDRKFIYFEFLPWFMRLHLNTLKVSFQDETGTRLLSPEEEKQYIHTRFYRPAIDRKRPSHLELSIVLPPKLTLVLTYEFEKSLLLYAEYPPDANHGFAVEAGMVTVLNENDDVEYEIRTSSLLLTLPTPDFSMPYNVIILTCTIMSLAFGTVYNLLTKKVITEEELEVIAAQGKLAKLKEVLQKRFKAAK</sequence>
<gene>
    <name evidence="1" type="ORF">QFC19_007672</name>
</gene>
<protein>
    <submittedName>
        <fullName evidence="1">Uncharacterized protein</fullName>
    </submittedName>
</protein>
<dbReference type="EMBL" id="JASBWR010000104">
    <property type="protein sequence ID" value="KAJ9095105.1"/>
    <property type="molecule type" value="Genomic_DNA"/>
</dbReference>
<reference evidence="1" key="1">
    <citation type="submission" date="2023-04" db="EMBL/GenBank/DDBJ databases">
        <title>Draft Genome sequencing of Naganishia species isolated from polar environments using Oxford Nanopore Technology.</title>
        <authorList>
            <person name="Leo P."/>
            <person name="Venkateswaran K."/>
        </authorList>
    </citation>
    <scope>NUCLEOTIDE SEQUENCE</scope>
    <source>
        <strain evidence="1">MNA-CCFEE 5261</strain>
    </source>
</reference>
<evidence type="ECO:0000313" key="2">
    <source>
        <dbReference type="Proteomes" id="UP001241377"/>
    </source>
</evidence>
<accession>A0ACC2V7K7</accession>
<organism evidence="1 2">
    <name type="scientific">Naganishia cerealis</name>
    <dbReference type="NCBI Taxonomy" id="610337"/>
    <lineage>
        <taxon>Eukaryota</taxon>
        <taxon>Fungi</taxon>
        <taxon>Dikarya</taxon>
        <taxon>Basidiomycota</taxon>
        <taxon>Agaricomycotina</taxon>
        <taxon>Tremellomycetes</taxon>
        <taxon>Filobasidiales</taxon>
        <taxon>Filobasidiaceae</taxon>
        <taxon>Naganishia</taxon>
    </lineage>
</organism>
<comment type="caution">
    <text evidence="1">The sequence shown here is derived from an EMBL/GenBank/DDBJ whole genome shotgun (WGS) entry which is preliminary data.</text>
</comment>
<evidence type="ECO:0000313" key="1">
    <source>
        <dbReference type="EMBL" id="KAJ9095105.1"/>
    </source>
</evidence>
<keyword evidence="2" id="KW-1185">Reference proteome</keyword>
<proteinExistence type="predicted"/>
<dbReference type="Proteomes" id="UP001241377">
    <property type="component" value="Unassembled WGS sequence"/>
</dbReference>